<protein>
    <recommendedName>
        <fullName evidence="2">SHOCT domain-containing protein</fullName>
    </recommendedName>
</protein>
<dbReference type="Pfam" id="PF09851">
    <property type="entry name" value="SHOCT"/>
    <property type="match status" value="1"/>
</dbReference>
<proteinExistence type="predicted"/>
<reference evidence="3 4" key="1">
    <citation type="submission" date="2012-02" db="EMBL/GenBank/DDBJ databases">
        <title>Whole genome shotgun sequence of Gordonia sputi NBRC 100414.</title>
        <authorList>
            <person name="Yoshida I."/>
            <person name="Hosoyama A."/>
            <person name="Tsuchikane K."/>
            <person name="Katsumata H."/>
            <person name="Yamazaki S."/>
            <person name="Fujita N."/>
        </authorList>
    </citation>
    <scope>NUCLEOTIDE SEQUENCE [LARGE SCALE GENOMIC DNA]</scope>
    <source>
        <strain evidence="3 4">NBRC 100414</strain>
    </source>
</reference>
<evidence type="ECO:0000313" key="3">
    <source>
        <dbReference type="EMBL" id="GAB38052.1"/>
    </source>
</evidence>
<dbReference type="AlphaFoldDB" id="H5TX44"/>
<feature type="region of interest" description="Disordered" evidence="1">
    <location>
        <begin position="215"/>
        <end position="245"/>
    </location>
</feature>
<dbReference type="InterPro" id="IPR018649">
    <property type="entry name" value="SHOCT"/>
</dbReference>
<feature type="domain" description="SHOCT" evidence="2">
    <location>
        <begin position="253"/>
        <end position="280"/>
    </location>
</feature>
<evidence type="ECO:0000313" key="4">
    <source>
        <dbReference type="Proteomes" id="UP000005845"/>
    </source>
</evidence>
<comment type="caution">
    <text evidence="3">The sequence shown here is derived from an EMBL/GenBank/DDBJ whole genome shotgun (WGS) entry which is preliminary data.</text>
</comment>
<name>H5TX44_9ACTN</name>
<dbReference type="eggNOG" id="ENOG502ZA0Y">
    <property type="taxonomic scope" value="Bacteria"/>
</dbReference>
<dbReference type="Proteomes" id="UP000005845">
    <property type="component" value="Unassembled WGS sequence"/>
</dbReference>
<accession>H5TX44</accession>
<gene>
    <name evidence="3" type="ORF">GOSPT_025_00860</name>
</gene>
<organism evidence="3 4">
    <name type="scientific">Gordonia sputi NBRC 100414</name>
    <dbReference type="NCBI Taxonomy" id="1089453"/>
    <lineage>
        <taxon>Bacteria</taxon>
        <taxon>Bacillati</taxon>
        <taxon>Actinomycetota</taxon>
        <taxon>Actinomycetes</taxon>
        <taxon>Mycobacteriales</taxon>
        <taxon>Gordoniaceae</taxon>
        <taxon>Gordonia</taxon>
    </lineage>
</organism>
<keyword evidence="4" id="KW-1185">Reference proteome</keyword>
<evidence type="ECO:0000256" key="1">
    <source>
        <dbReference type="SAM" id="MobiDB-lite"/>
    </source>
</evidence>
<sequence>MEPGVTAEAQQVISDISARYGLSQDAVVAMLYAVNSGGGTMAQFNIPELGGSGQWMRGGMTMVGDMFNNGLKARVDGLCNELAQLLNTTQVFPPAATTSTPFGYSAPNTWWPADLGVPSSSGGQNDSRYAVFPATRRLATQVNGVVRVFDTGEHQIGGVQQQQSGPPGTVSFTSQFGTFDTTSLRELGVNDVAATPTAAPEPRHAAPEQFDAAPQQFDAPPQFDSPPQQYAPVPDSAPLATSSGPAGSDAIIAAIEQLAGLHQRGILSDDEFSAKKAELLGRL</sequence>
<dbReference type="RefSeq" id="WP_005203371.1">
    <property type="nucleotide sequence ID" value="NZ_BAFC01000025.1"/>
</dbReference>
<dbReference type="EMBL" id="BAFC01000025">
    <property type="protein sequence ID" value="GAB38052.1"/>
    <property type="molecule type" value="Genomic_DNA"/>
</dbReference>
<evidence type="ECO:0000259" key="2">
    <source>
        <dbReference type="Pfam" id="PF09851"/>
    </source>
</evidence>